<protein>
    <recommendedName>
        <fullName evidence="4">T9SS type A sorting domain-containing protein</fullName>
    </recommendedName>
</protein>
<evidence type="ECO:0008006" key="4">
    <source>
        <dbReference type="Google" id="ProtNLM"/>
    </source>
</evidence>
<keyword evidence="3" id="KW-1185">Reference proteome</keyword>
<dbReference type="Proteomes" id="UP000293583">
    <property type="component" value="Unassembled WGS sequence"/>
</dbReference>
<feature type="signal peptide" evidence="1">
    <location>
        <begin position="1"/>
        <end position="22"/>
    </location>
</feature>
<proteinExistence type="predicted"/>
<dbReference type="Gene3D" id="2.60.40.2340">
    <property type="match status" value="1"/>
</dbReference>
<name>A0A4Q9B8L9_9BACT</name>
<dbReference type="AlphaFoldDB" id="A0A4Q9B8L9"/>
<accession>A0A4Q9B8L9</accession>
<dbReference type="OrthoDB" id="1086662at2"/>
<dbReference type="RefSeq" id="WP_130923485.1">
    <property type="nucleotide sequence ID" value="NZ_JAANOL010000001.1"/>
</dbReference>
<feature type="chain" id="PRO_5020825418" description="T9SS type A sorting domain-containing protein" evidence="1">
    <location>
        <begin position="23"/>
        <end position="305"/>
    </location>
</feature>
<dbReference type="EMBL" id="SEWY01000004">
    <property type="protein sequence ID" value="TBH71849.1"/>
    <property type="molecule type" value="Genomic_DNA"/>
</dbReference>
<evidence type="ECO:0000313" key="3">
    <source>
        <dbReference type="Proteomes" id="UP000293583"/>
    </source>
</evidence>
<gene>
    <name evidence="2" type="ORF">EWU20_08440</name>
</gene>
<keyword evidence="1" id="KW-0732">Signal</keyword>
<sequence>MYKKKLPFLIFFLSINSLFVSSPDWVVNENEFQHTMTLVAKLNLDGTQLIGPEDKVGAFVGEECRGVSGLTYVQSKNSYYAYLTIFSNTQGEKITFKLYDKAKNKITVVSKSIPFTINEHKGNLTQSYSIAEPALSKVAELVSFHFLQVPSISTVTLGEKIQIAISENFTRSALKPVFTLSKGAKIFEKGIEQKSGEMTKDFSTVVSYVVLSEDESEMKNYLIQVNLISNAALFYKKDAVCSAPGAIKVVSKQEGMAVQLWENGKEVSNKIVSNGMALFPEVGVGTYIASIGNERKVIEIKLKEK</sequence>
<comment type="caution">
    <text evidence="2">The sequence shown here is derived from an EMBL/GenBank/DDBJ whole genome shotgun (WGS) entry which is preliminary data.</text>
</comment>
<organism evidence="2 3">
    <name type="scientific">Aquirufa antheringensis</name>
    <dbReference type="NCBI Taxonomy" id="2516559"/>
    <lineage>
        <taxon>Bacteria</taxon>
        <taxon>Pseudomonadati</taxon>
        <taxon>Bacteroidota</taxon>
        <taxon>Cytophagia</taxon>
        <taxon>Cytophagales</taxon>
        <taxon>Flectobacillaceae</taxon>
        <taxon>Aquirufa</taxon>
    </lineage>
</organism>
<evidence type="ECO:0000313" key="2">
    <source>
        <dbReference type="EMBL" id="TBH71849.1"/>
    </source>
</evidence>
<reference evidence="2 3" key="1">
    <citation type="submission" date="2019-02" db="EMBL/GenBank/DDBJ databases">
        <title>Genome of a new Bacteroidetes strain.</title>
        <authorList>
            <person name="Pitt A."/>
        </authorList>
    </citation>
    <scope>NUCLEOTIDE SEQUENCE [LARGE SCALE GENOMIC DNA]</scope>
    <source>
        <strain evidence="2 3">103A-SOEBACH</strain>
    </source>
</reference>
<evidence type="ECO:0000256" key="1">
    <source>
        <dbReference type="SAM" id="SignalP"/>
    </source>
</evidence>